<dbReference type="Proteomes" id="UP000053797">
    <property type="component" value="Unassembled WGS sequence"/>
</dbReference>
<proteinExistence type="predicted"/>
<organism evidence="1 2">
    <name type="scientific">Exiguobacterium indicum</name>
    <dbReference type="NCBI Taxonomy" id="296995"/>
    <lineage>
        <taxon>Bacteria</taxon>
        <taxon>Bacillati</taxon>
        <taxon>Bacillota</taxon>
        <taxon>Bacilli</taxon>
        <taxon>Bacillales</taxon>
        <taxon>Bacillales Family XII. Incertae Sedis</taxon>
        <taxon>Exiguobacterium</taxon>
    </lineage>
</organism>
<dbReference type="EMBL" id="LNQL01000007">
    <property type="protein sequence ID" value="KSU47680.1"/>
    <property type="molecule type" value="Genomic_DNA"/>
</dbReference>
<name>A0A0V8GBM1_9BACL</name>
<reference evidence="1 2" key="1">
    <citation type="journal article" date="2015" name="Int. J. Syst. Evol. Microbiol.">
        <title>Exiguobacterium enclense sp. nov., isolated from sediment.</title>
        <authorList>
            <person name="Dastager S.G."/>
            <person name="Mawlankar R."/>
            <person name="Sonalkar V.V."/>
            <person name="Thorat M.N."/>
            <person name="Mual P."/>
            <person name="Verma A."/>
            <person name="Krishnamurthi S."/>
            <person name="Tang S.K."/>
            <person name="Li W.J."/>
        </authorList>
    </citation>
    <scope>NUCLEOTIDE SEQUENCE [LARGE SCALE GENOMIC DNA]</scope>
    <source>
        <strain evidence="1 2">NIO-1109</strain>
    </source>
</reference>
<dbReference type="RefSeq" id="WP_058266039.1">
    <property type="nucleotide sequence ID" value="NZ_FMYN01000007.1"/>
</dbReference>
<gene>
    <name evidence="1" type="ORF">AS033_15615</name>
</gene>
<comment type="caution">
    <text evidence="1">The sequence shown here is derived from an EMBL/GenBank/DDBJ whole genome shotgun (WGS) entry which is preliminary data.</text>
</comment>
<protein>
    <submittedName>
        <fullName evidence="1">Uncharacterized protein</fullName>
    </submittedName>
</protein>
<dbReference type="OrthoDB" id="2353663at2"/>
<sequence length="84" mass="9775">MTELTRTERVQRELRVIATIIKENKKRLRRGEVLNIQTRDGFLVIFEEEDPDSGDRKTVTLIDTFDFRVHVSNGDLTDPEQVSS</sequence>
<dbReference type="AlphaFoldDB" id="A0A0V8GBM1"/>
<accession>A0A0V8GBM1</accession>
<evidence type="ECO:0000313" key="2">
    <source>
        <dbReference type="Proteomes" id="UP000053797"/>
    </source>
</evidence>
<evidence type="ECO:0000313" key="1">
    <source>
        <dbReference type="EMBL" id="KSU47680.1"/>
    </source>
</evidence>